<dbReference type="RefSeq" id="WP_072632445.1">
    <property type="nucleotide sequence ID" value="NZ_MLCB01000216.1"/>
</dbReference>
<name>A0A1L9NRM7_9RHOB</name>
<dbReference type="EMBL" id="MLCB01000216">
    <property type="protein sequence ID" value="OJI91794.1"/>
    <property type="molecule type" value="Genomic_DNA"/>
</dbReference>
<sequence length="261" mass="29662">MSVNVISLSRHQQQRTRGIGALLENFARARRSADDVYWLKENAEILNILECTGNKPNAQALETYADFYQSLPDRIAFFPQYYRFFVSIALDLETLGMAGDHAEQLCEFVKRQGLHKAELSDLQRAEALRLLARRGQSVEGCVSLRDRLHDFINNSQSFALPNRKAAYELTHIIFYLSEYGRRDPQVSPRAVQSLMFTGLLAFLEQNADLLAEVCVALRYAGQTPPQVWEAWIKVQSQVFQIVANDSGTGDHYTQSPRAPDF</sequence>
<proteinExistence type="predicted"/>
<protein>
    <submittedName>
        <fullName evidence="1">Uncharacterized protein</fullName>
    </submittedName>
</protein>
<gene>
    <name evidence="1" type="ORF">PFRI_39760</name>
</gene>
<accession>A0A1L9NRM7</accession>
<comment type="caution">
    <text evidence="1">The sequence shown here is derived from an EMBL/GenBank/DDBJ whole genome shotgun (WGS) entry which is preliminary data.</text>
</comment>
<dbReference type="OrthoDB" id="7810029at2"/>
<dbReference type="Proteomes" id="UP000184514">
    <property type="component" value="Unassembled WGS sequence"/>
</dbReference>
<dbReference type="InterPro" id="IPR054197">
    <property type="entry name" value="DUF6902"/>
</dbReference>
<organism evidence="1 2">
    <name type="scientific">Planktotalea frisia</name>
    <dbReference type="NCBI Taxonomy" id="696762"/>
    <lineage>
        <taxon>Bacteria</taxon>
        <taxon>Pseudomonadati</taxon>
        <taxon>Pseudomonadota</taxon>
        <taxon>Alphaproteobacteria</taxon>
        <taxon>Rhodobacterales</taxon>
        <taxon>Paracoccaceae</taxon>
        <taxon>Planktotalea</taxon>
    </lineage>
</organism>
<dbReference type="Pfam" id="PF21843">
    <property type="entry name" value="DUF6902"/>
    <property type="match status" value="1"/>
</dbReference>
<evidence type="ECO:0000313" key="1">
    <source>
        <dbReference type="EMBL" id="OJI91794.1"/>
    </source>
</evidence>
<evidence type="ECO:0000313" key="2">
    <source>
        <dbReference type="Proteomes" id="UP000184514"/>
    </source>
</evidence>
<dbReference type="AlphaFoldDB" id="A0A1L9NRM7"/>
<dbReference type="STRING" id="696762.PFRI_39760"/>
<keyword evidence="2" id="KW-1185">Reference proteome</keyword>
<reference evidence="1 2" key="1">
    <citation type="submission" date="2016-10" db="EMBL/GenBank/DDBJ databases">
        <title>Genome sequence of Planktotalea frisia SH6-1.</title>
        <authorList>
            <person name="Poehlein A."/>
            <person name="Bakenhus I."/>
            <person name="Voget S."/>
            <person name="Brinkhoff T."/>
            <person name="Simon M."/>
        </authorList>
    </citation>
    <scope>NUCLEOTIDE SEQUENCE [LARGE SCALE GENOMIC DNA]</scope>
    <source>
        <strain evidence="1 2">SH6-1</strain>
    </source>
</reference>